<evidence type="ECO:0000256" key="8">
    <source>
        <dbReference type="ARBA" id="ARBA00060767"/>
    </source>
</evidence>
<dbReference type="HAMAP" id="MF_01057">
    <property type="entry name" value="tRNA_methyltr_TrmB"/>
    <property type="match status" value="1"/>
</dbReference>
<dbReference type="Pfam" id="PF02390">
    <property type="entry name" value="Methyltransf_4"/>
    <property type="match status" value="1"/>
</dbReference>
<dbReference type="Gene3D" id="3.40.50.150">
    <property type="entry name" value="Vaccinia Virus protein VP39"/>
    <property type="match status" value="1"/>
</dbReference>
<comment type="catalytic activity">
    <reaction evidence="1 9">
        <text>guanosine(46) in tRNA + S-adenosyl-L-methionine = N(7)-methylguanosine(46) in tRNA + S-adenosyl-L-homocysteine</text>
        <dbReference type="Rhea" id="RHEA:42708"/>
        <dbReference type="Rhea" id="RHEA-COMP:10188"/>
        <dbReference type="Rhea" id="RHEA-COMP:10189"/>
        <dbReference type="ChEBI" id="CHEBI:57856"/>
        <dbReference type="ChEBI" id="CHEBI:59789"/>
        <dbReference type="ChEBI" id="CHEBI:74269"/>
        <dbReference type="ChEBI" id="CHEBI:74480"/>
        <dbReference type="EC" id="2.1.1.33"/>
    </reaction>
</comment>
<reference evidence="10 11" key="1">
    <citation type="submission" date="2015-11" db="EMBL/GenBank/DDBJ databases">
        <title>Genomic analysis of 38 Legionella species identifies large and diverse effector repertoires.</title>
        <authorList>
            <person name="Burstein D."/>
            <person name="Amaro F."/>
            <person name="Zusman T."/>
            <person name="Lifshitz Z."/>
            <person name="Cohen O."/>
            <person name="Gilbert J.A."/>
            <person name="Pupko T."/>
            <person name="Shuman H.A."/>
            <person name="Segal G."/>
        </authorList>
    </citation>
    <scope>NUCLEOTIDE SEQUENCE [LARGE SCALE GENOMIC DNA]</scope>
    <source>
        <strain evidence="10 11">ATCC 700990</strain>
    </source>
</reference>
<dbReference type="EC" id="2.1.1.33" evidence="9"/>
<comment type="similarity">
    <text evidence="8 9">Belongs to the class I-like SAM-binding methyltransferase superfamily. TrmB family.</text>
</comment>
<dbReference type="NCBIfam" id="TIGR00091">
    <property type="entry name" value="tRNA (guanosine(46)-N7)-methyltransferase TrmB"/>
    <property type="match status" value="1"/>
</dbReference>
<feature type="binding site" evidence="9">
    <location>
        <position position="133"/>
    </location>
    <ligand>
        <name>substrate</name>
    </ligand>
</feature>
<protein>
    <recommendedName>
        <fullName evidence="9">tRNA (guanine-N(7)-)-methyltransferase</fullName>
        <ecNumber evidence="9">2.1.1.33</ecNumber>
    </recommendedName>
    <alternativeName>
        <fullName evidence="9">tRNA (guanine(46)-N(7))-methyltransferase</fullName>
    </alternativeName>
    <alternativeName>
        <fullName evidence="9">tRNA(m7G46)-methyltransferase</fullName>
    </alternativeName>
</protein>
<evidence type="ECO:0000256" key="6">
    <source>
        <dbReference type="ARBA" id="ARBA00022694"/>
    </source>
</evidence>
<evidence type="ECO:0000256" key="3">
    <source>
        <dbReference type="ARBA" id="ARBA00022603"/>
    </source>
</evidence>
<dbReference type="STRING" id="1212489.Ldro_2452"/>
<keyword evidence="4 9" id="KW-0808">Transferase</keyword>
<feature type="binding site" evidence="9">
    <location>
        <position position="106"/>
    </location>
    <ligand>
        <name>S-adenosyl-L-methionine</name>
        <dbReference type="ChEBI" id="CHEBI:59789"/>
    </ligand>
</feature>
<evidence type="ECO:0000256" key="7">
    <source>
        <dbReference type="ARBA" id="ARBA00060552"/>
    </source>
</evidence>
<comment type="function">
    <text evidence="2 9">Catalyzes the formation of N(7)-methylguanine at position 46 (m7G46) in tRNA.</text>
</comment>
<gene>
    <name evidence="10" type="primary">yggH</name>
    <name evidence="9" type="synonym">trmB</name>
    <name evidence="10" type="ORF">Ldro_2452</name>
</gene>
<proteinExistence type="inferred from homology"/>
<comment type="pathway">
    <text evidence="7 9">tRNA modification; N(7)-methylguanine-tRNA biosynthesis.</text>
</comment>
<feature type="binding site" evidence="9">
    <location>
        <position position="165"/>
    </location>
    <ligand>
        <name>substrate</name>
    </ligand>
</feature>
<comment type="caution">
    <text evidence="10">The sequence shown here is derived from an EMBL/GenBank/DDBJ whole genome shotgun (WGS) entry which is preliminary data.</text>
</comment>
<keyword evidence="11" id="KW-1185">Reference proteome</keyword>
<dbReference type="Proteomes" id="UP000054736">
    <property type="component" value="Unassembled WGS sequence"/>
</dbReference>
<dbReference type="PROSITE" id="PS51625">
    <property type="entry name" value="SAM_MT_TRMB"/>
    <property type="match status" value="1"/>
</dbReference>
<dbReference type="SUPFAM" id="SSF53335">
    <property type="entry name" value="S-adenosyl-L-methionine-dependent methyltransferases"/>
    <property type="match status" value="1"/>
</dbReference>
<organism evidence="10 11">
    <name type="scientific">Legionella drozanskii LLAP-1</name>
    <dbReference type="NCBI Taxonomy" id="1212489"/>
    <lineage>
        <taxon>Bacteria</taxon>
        <taxon>Pseudomonadati</taxon>
        <taxon>Pseudomonadota</taxon>
        <taxon>Gammaproteobacteria</taxon>
        <taxon>Legionellales</taxon>
        <taxon>Legionellaceae</taxon>
        <taxon>Legionella</taxon>
    </lineage>
</organism>
<keyword evidence="6 9" id="KW-0819">tRNA processing</keyword>
<accession>A0A0W0SRV4</accession>
<dbReference type="AlphaFoldDB" id="A0A0W0SRV4"/>
<evidence type="ECO:0000256" key="5">
    <source>
        <dbReference type="ARBA" id="ARBA00022691"/>
    </source>
</evidence>
<dbReference type="PANTHER" id="PTHR23417:SF14">
    <property type="entry name" value="PENTACOTRIPEPTIDE-REPEAT REGION OF PRORP DOMAIN-CONTAINING PROTEIN"/>
    <property type="match status" value="1"/>
</dbReference>
<name>A0A0W0SRV4_9GAMM</name>
<dbReference type="RefSeq" id="WP_058496703.1">
    <property type="nucleotide sequence ID" value="NZ_CAAAIU010000001.1"/>
</dbReference>
<feature type="binding site" evidence="9">
    <location>
        <position position="79"/>
    </location>
    <ligand>
        <name>S-adenosyl-L-methionine</name>
        <dbReference type="ChEBI" id="CHEBI:59789"/>
    </ligand>
</feature>
<evidence type="ECO:0000256" key="2">
    <source>
        <dbReference type="ARBA" id="ARBA00003015"/>
    </source>
</evidence>
<sequence>MQRTIKSFVLRGGRVSNRQQLALDHFLSDYELALPSTPWDLSAVFKREAKTVVEIGFGMGASLVAMAQQQPELNFIGIEVHRAGVGSLVADLHDQEMTNVRVVSHDAVEVFKHYFMSDSLAGIQIFFPDPWHKKRHHKRRLVQSEFIKLLVDRLQVGGFIHCATDWQDYAEHMQTVLSQETLLINTQADGGFSPRPNTRPLTKFEQRGNRLGHGVWDLIYTKQVQK</sequence>
<feature type="binding site" evidence="9">
    <location>
        <begin position="202"/>
        <end position="205"/>
    </location>
    <ligand>
        <name>substrate</name>
    </ligand>
</feature>
<evidence type="ECO:0000313" key="11">
    <source>
        <dbReference type="Proteomes" id="UP000054736"/>
    </source>
</evidence>
<evidence type="ECO:0000256" key="4">
    <source>
        <dbReference type="ARBA" id="ARBA00022679"/>
    </source>
</evidence>
<keyword evidence="5 9" id="KW-0949">S-adenosyl-L-methionine</keyword>
<dbReference type="UniPathway" id="UPA00989"/>
<evidence type="ECO:0000256" key="9">
    <source>
        <dbReference type="HAMAP-Rule" id="MF_01057"/>
    </source>
</evidence>
<dbReference type="GO" id="GO:0043527">
    <property type="term" value="C:tRNA methyltransferase complex"/>
    <property type="evidence" value="ECO:0007669"/>
    <property type="project" value="TreeGrafter"/>
</dbReference>
<feature type="binding site" evidence="9">
    <location>
        <position position="54"/>
    </location>
    <ligand>
        <name>S-adenosyl-L-methionine</name>
        <dbReference type="ChEBI" id="CHEBI:59789"/>
    </ligand>
</feature>
<dbReference type="InterPro" id="IPR029063">
    <property type="entry name" value="SAM-dependent_MTases_sf"/>
</dbReference>
<feature type="binding site" evidence="9">
    <location>
        <position position="129"/>
    </location>
    <ligand>
        <name>S-adenosyl-L-methionine</name>
        <dbReference type="ChEBI" id="CHEBI:59789"/>
    </ligand>
</feature>
<dbReference type="EMBL" id="LNXY01000027">
    <property type="protein sequence ID" value="KTC86127.1"/>
    <property type="molecule type" value="Genomic_DNA"/>
</dbReference>
<dbReference type="InterPro" id="IPR003358">
    <property type="entry name" value="tRNA_(Gua-N-7)_MeTrfase_Trmb"/>
</dbReference>
<evidence type="ECO:0000256" key="1">
    <source>
        <dbReference type="ARBA" id="ARBA00000142"/>
    </source>
</evidence>
<dbReference type="PANTHER" id="PTHR23417">
    <property type="entry name" value="3-DEOXY-D-MANNO-OCTULOSONIC-ACID TRANSFERASE/TRNA GUANINE-N 7 - -METHYLTRANSFERASE"/>
    <property type="match status" value="1"/>
</dbReference>
<dbReference type="PATRIC" id="fig|1212489.4.peg.2584"/>
<keyword evidence="3 9" id="KW-0489">Methyltransferase</keyword>
<dbReference type="InterPro" id="IPR055361">
    <property type="entry name" value="tRNA_methyltr_TrmB_bact"/>
</dbReference>
<dbReference type="FunFam" id="3.40.50.150:FF:000035">
    <property type="entry name" value="tRNA (guanine-N(7)-)-methyltransferase"/>
    <property type="match status" value="1"/>
</dbReference>
<dbReference type="GO" id="GO:0008176">
    <property type="term" value="F:tRNA (guanine(46)-N7)-methyltransferase activity"/>
    <property type="evidence" value="ECO:0007669"/>
    <property type="project" value="UniProtKB-UniRule"/>
</dbReference>
<evidence type="ECO:0000313" key="10">
    <source>
        <dbReference type="EMBL" id="KTC86127.1"/>
    </source>
</evidence>
<dbReference type="OrthoDB" id="9802090at2"/>
<comment type="caution">
    <text evidence="9">Lacks conserved residue(s) required for the propagation of feature annotation.</text>
</comment>